<gene>
    <name evidence="1" type="ORF">BD626DRAFT_184858</name>
</gene>
<keyword evidence="2" id="KW-1185">Reference proteome</keyword>
<dbReference type="EMBL" id="VDMD01000036">
    <property type="protein sequence ID" value="TRM58376.1"/>
    <property type="molecule type" value="Genomic_DNA"/>
</dbReference>
<proteinExistence type="predicted"/>
<evidence type="ECO:0000313" key="1">
    <source>
        <dbReference type="EMBL" id="TRM58376.1"/>
    </source>
</evidence>
<organism evidence="1 2">
    <name type="scientific">Schizophyllum amplum</name>
    <dbReference type="NCBI Taxonomy" id="97359"/>
    <lineage>
        <taxon>Eukaryota</taxon>
        <taxon>Fungi</taxon>
        <taxon>Dikarya</taxon>
        <taxon>Basidiomycota</taxon>
        <taxon>Agaricomycotina</taxon>
        <taxon>Agaricomycetes</taxon>
        <taxon>Agaricomycetidae</taxon>
        <taxon>Agaricales</taxon>
        <taxon>Schizophyllaceae</taxon>
        <taxon>Schizophyllum</taxon>
    </lineage>
</organism>
<accession>A0A550C0W1</accession>
<dbReference type="AlphaFoldDB" id="A0A550C0W1"/>
<name>A0A550C0W1_9AGAR</name>
<dbReference type="Proteomes" id="UP000320762">
    <property type="component" value="Unassembled WGS sequence"/>
</dbReference>
<protein>
    <submittedName>
        <fullName evidence="1">Uncharacterized protein</fullName>
    </submittedName>
</protein>
<evidence type="ECO:0000313" key="2">
    <source>
        <dbReference type="Proteomes" id="UP000320762"/>
    </source>
</evidence>
<reference evidence="1 2" key="1">
    <citation type="journal article" date="2019" name="New Phytol.">
        <title>Comparative genomics reveals unique wood-decay strategies and fruiting body development in the Schizophyllaceae.</title>
        <authorList>
            <person name="Almasi E."/>
            <person name="Sahu N."/>
            <person name="Krizsan K."/>
            <person name="Balint B."/>
            <person name="Kovacs G.M."/>
            <person name="Kiss B."/>
            <person name="Cseklye J."/>
            <person name="Drula E."/>
            <person name="Henrissat B."/>
            <person name="Nagy I."/>
            <person name="Chovatia M."/>
            <person name="Adam C."/>
            <person name="LaButti K."/>
            <person name="Lipzen A."/>
            <person name="Riley R."/>
            <person name="Grigoriev I.V."/>
            <person name="Nagy L.G."/>
        </authorList>
    </citation>
    <scope>NUCLEOTIDE SEQUENCE [LARGE SCALE GENOMIC DNA]</scope>
    <source>
        <strain evidence="1 2">NL-1724</strain>
    </source>
</reference>
<comment type="caution">
    <text evidence="1">The sequence shown here is derived from an EMBL/GenBank/DDBJ whole genome shotgun (WGS) entry which is preliminary data.</text>
</comment>
<sequence>MNPGDRIFVVAEEEAARCRWDYANLTWISTHLPDMTVARCVSCSATFKSDDVEVISVLCTSPTSRAPGVTSAHAIWASAYAISGMARMLSPSGTSSRGAGVASVRTVSSFPAASSCTKPSSRYQMRYQSRKWSCEYTEGQRRGRFGYLHTLAIHSTLQLPAIFCCPCSFSYPCTFR</sequence>